<protein>
    <recommendedName>
        <fullName evidence="3">Transposase</fullName>
    </recommendedName>
</protein>
<comment type="caution">
    <text evidence="1">The sequence shown here is derived from an EMBL/GenBank/DDBJ whole genome shotgun (WGS) entry which is preliminary data.</text>
</comment>
<dbReference type="Proteomes" id="UP001157138">
    <property type="component" value="Unassembled WGS sequence"/>
</dbReference>
<sequence>MGLVFEQEWWFKFCAYAAAFVRLTAELRVINRLNALFAIKPKNQSFGFLQGYIRAGVLMQAQFV</sequence>
<evidence type="ECO:0000313" key="2">
    <source>
        <dbReference type="Proteomes" id="UP001157138"/>
    </source>
</evidence>
<organism evidence="1 2">
    <name type="scientific">Vibrio zhanjiangensis</name>
    <dbReference type="NCBI Taxonomy" id="1046128"/>
    <lineage>
        <taxon>Bacteria</taxon>
        <taxon>Pseudomonadati</taxon>
        <taxon>Pseudomonadota</taxon>
        <taxon>Gammaproteobacteria</taxon>
        <taxon>Vibrionales</taxon>
        <taxon>Vibrionaceae</taxon>
        <taxon>Vibrio</taxon>
    </lineage>
</organism>
<accession>A0ABQ6EXZ8</accession>
<reference evidence="2" key="1">
    <citation type="journal article" date="2019" name="Int. J. Syst. Evol. Microbiol.">
        <title>The Global Catalogue of Microorganisms (GCM) 10K type strain sequencing project: providing services to taxonomists for standard genome sequencing and annotation.</title>
        <authorList>
            <consortium name="The Broad Institute Genomics Platform"/>
            <consortium name="The Broad Institute Genome Sequencing Center for Infectious Disease"/>
            <person name="Wu L."/>
            <person name="Ma J."/>
        </authorList>
    </citation>
    <scope>NUCLEOTIDE SEQUENCE [LARGE SCALE GENOMIC DNA]</scope>
    <source>
        <strain evidence="2">NBRC 108723</strain>
    </source>
</reference>
<dbReference type="EMBL" id="BSPW01000024">
    <property type="protein sequence ID" value="GLT17566.1"/>
    <property type="molecule type" value="Genomic_DNA"/>
</dbReference>
<evidence type="ECO:0000313" key="1">
    <source>
        <dbReference type="EMBL" id="GLT17566.1"/>
    </source>
</evidence>
<proteinExistence type="predicted"/>
<name>A0ABQ6EXZ8_9VIBR</name>
<evidence type="ECO:0008006" key="3">
    <source>
        <dbReference type="Google" id="ProtNLM"/>
    </source>
</evidence>
<keyword evidence="2" id="KW-1185">Reference proteome</keyword>
<gene>
    <name evidence="1" type="ORF">GCM10007938_13440</name>
</gene>